<reference evidence="5" key="1">
    <citation type="submission" date="2019-08" db="EMBL/GenBank/DDBJ databases">
        <title>The genome of the North American firefly Photinus pyralis.</title>
        <authorList>
            <consortium name="Photinus pyralis genome working group"/>
            <person name="Fallon T.R."/>
            <person name="Sander Lower S.E."/>
            <person name="Weng J.-K."/>
        </authorList>
    </citation>
    <scope>NUCLEOTIDE SEQUENCE</scope>
    <source>
        <strain evidence="5">TRF0915ILg1</strain>
        <tissue evidence="5">Whole body</tissue>
    </source>
</reference>
<feature type="transmembrane region" description="Helical" evidence="3">
    <location>
        <begin position="589"/>
        <end position="611"/>
    </location>
</feature>
<feature type="region of interest" description="Disordered" evidence="2">
    <location>
        <begin position="334"/>
        <end position="356"/>
    </location>
</feature>
<feature type="transmembrane region" description="Helical" evidence="3">
    <location>
        <begin position="529"/>
        <end position="546"/>
    </location>
</feature>
<dbReference type="PANTHER" id="PTHR11360:SF8">
    <property type="entry name" value="BCDNA.LD28120-RELATED"/>
    <property type="match status" value="1"/>
</dbReference>
<dbReference type="InterPro" id="IPR050327">
    <property type="entry name" value="Proton-linked_MCT"/>
</dbReference>
<accession>A0A8K0CYQ5</accession>
<comment type="caution">
    <text evidence="5">The sequence shown here is derived from an EMBL/GenBank/DDBJ whole genome shotgun (WGS) entry which is preliminary data.</text>
</comment>
<feature type="transmembrane region" description="Helical" evidence="3">
    <location>
        <begin position="193"/>
        <end position="212"/>
    </location>
</feature>
<dbReference type="EMBL" id="VTPC01007651">
    <property type="protein sequence ID" value="KAF2893807.1"/>
    <property type="molecule type" value="Genomic_DNA"/>
</dbReference>
<feature type="transmembrane region" description="Helical" evidence="3">
    <location>
        <begin position="497"/>
        <end position="517"/>
    </location>
</feature>
<dbReference type="AlphaFoldDB" id="A0A8K0CYQ5"/>
<comment type="subcellular location">
    <subcellularLocation>
        <location evidence="1">Membrane</location>
        <topology evidence="1">Multi-pass membrane protein</topology>
    </subcellularLocation>
</comment>
<dbReference type="InterPro" id="IPR036259">
    <property type="entry name" value="MFS_trans_sf"/>
</dbReference>
<proteinExistence type="predicted"/>
<feature type="transmembrane region" description="Helical" evidence="3">
    <location>
        <begin position="617"/>
        <end position="638"/>
    </location>
</feature>
<evidence type="ECO:0000259" key="4">
    <source>
        <dbReference type="PROSITE" id="PS50850"/>
    </source>
</evidence>
<protein>
    <recommendedName>
        <fullName evidence="4">Major facilitator superfamily (MFS) profile domain-containing protein</fullName>
    </recommendedName>
</protein>
<feature type="transmembrane region" description="Helical" evidence="3">
    <location>
        <begin position="552"/>
        <end position="577"/>
    </location>
</feature>
<dbReference type="Gene3D" id="1.20.1250.20">
    <property type="entry name" value="MFS general substrate transporter like domains"/>
    <property type="match status" value="2"/>
</dbReference>
<feature type="transmembrane region" description="Helical" evidence="3">
    <location>
        <begin position="35"/>
        <end position="54"/>
    </location>
</feature>
<evidence type="ECO:0000313" key="6">
    <source>
        <dbReference type="Proteomes" id="UP000801492"/>
    </source>
</evidence>
<keyword evidence="3" id="KW-0812">Transmembrane</keyword>
<dbReference type="OrthoDB" id="410267at2759"/>
<dbReference type="Pfam" id="PF07690">
    <property type="entry name" value="MFS_1"/>
    <property type="match status" value="2"/>
</dbReference>
<dbReference type="SUPFAM" id="SSF103473">
    <property type="entry name" value="MFS general substrate transporter"/>
    <property type="match status" value="1"/>
</dbReference>
<feature type="transmembrane region" description="Helical" evidence="3">
    <location>
        <begin position="105"/>
        <end position="122"/>
    </location>
</feature>
<dbReference type="FunFam" id="1.20.1250.20:FF:000383">
    <property type="entry name" value="Blast:Monocarboxylate transporter 13"/>
    <property type="match status" value="1"/>
</dbReference>
<evidence type="ECO:0000256" key="3">
    <source>
        <dbReference type="SAM" id="Phobius"/>
    </source>
</evidence>
<dbReference type="Proteomes" id="UP000801492">
    <property type="component" value="Unassembled WGS sequence"/>
</dbReference>
<dbReference type="PROSITE" id="PS50850">
    <property type="entry name" value="MFS"/>
    <property type="match status" value="1"/>
</dbReference>
<keyword evidence="3" id="KW-0472">Membrane</keyword>
<keyword evidence="6" id="KW-1185">Reference proteome</keyword>
<feature type="domain" description="Major facilitator superfamily (MFS) profile" evidence="4">
    <location>
        <begin position="463"/>
        <end position="657"/>
    </location>
</feature>
<feature type="transmembrane region" description="Helical" evidence="3">
    <location>
        <begin position="128"/>
        <end position="150"/>
    </location>
</feature>
<evidence type="ECO:0000256" key="1">
    <source>
        <dbReference type="ARBA" id="ARBA00004141"/>
    </source>
</evidence>
<feature type="compositionally biased region" description="Low complexity" evidence="2">
    <location>
        <begin position="334"/>
        <end position="344"/>
    </location>
</feature>
<dbReference type="GO" id="GO:0016020">
    <property type="term" value="C:membrane"/>
    <property type="evidence" value="ECO:0007669"/>
    <property type="project" value="UniProtKB-SubCell"/>
</dbReference>
<gene>
    <name evidence="5" type="ORF">ILUMI_12367</name>
</gene>
<dbReference type="PANTHER" id="PTHR11360">
    <property type="entry name" value="MONOCARBOXYLATE TRANSPORTER"/>
    <property type="match status" value="1"/>
</dbReference>
<organism evidence="5 6">
    <name type="scientific">Ignelater luminosus</name>
    <name type="common">Cucubano</name>
    <name type="synonym">Pyrophorus luminosus</name>
    <dbReference type="NCBI Taxonomy" id="2038154"/>
    <lineage>
        <taxon>Eukaryota</taxon>
        <taxon>Metazoa</taxon>
        <taxon>Ecdysozoa</taxon>
        <taxon>Arthropoda</taxon>
        <taxon>Hexapoda</taxon>
        <taxon>Insecta</taxon>
        <taxon>Pterygota</taxon>
        <taxon>Neoptera</taxon>
        <taxon>Endopterygota</taxon>
        <taxon>Coleoptera</taxon>
        <taxon>Polyphaga</taxon>
        <taxon>Elateriformia</taxon>
        <taxon>Elateroidea</taxon>
        <taxon>Elateridae</taxon>
        <taxon>Agrypninae</taxon>
        <taxon>Pyrophorini</taxon>
        <taxon>Ignelater</taxon>
    </lineage>
</organism>
<keyword evidence="3" id="KW-1133">Transmembrane helix</keyword>
<name>A0A8K0CYQ5_IGNLU</name>
<feature type="transmembrane region" description="Helical" evidence="3">
    <location>
        <begin position="463"/>
        <end position="485"/>
    </location>
</feature>
<evidence type="ECO:0000256" key="2">
    <source>
        <dbReference type="SAM" id="MobiDB-lite"/>
    </source>
</evidence>
<dbReference type="InterPro" id="IPR020846">
    <property type="entry name" value="MFS_dom"/>
</dbReference>
<sequence>MDTKHSNNGLFTEQKLKRRRLRVGDSDFRPPDGGWGWLVVLACGFSNLSTFPMFQQFGLVFREKFETLGITNAETTTIINLNSAFNACVGLLNGPVFRKYSYRKVALFGGTLVATSLFISTFCQSFWTYLIFYAICYGSGIGITQSANALALNTYFKNKRRIATGLSWSTTALGPIVWPYIITALTGEYGMEGTLMIFSAFAGHAVMCSLLLQPVHWHTEFREVENGIPLIQVDKDAESGYFEDKTSRSRSIFSSQYLYNEDDPIHTGYEITDPGTPRMVGANDGWYSQNRSLAASRMSLVSNKTATAGSKITSTQHSRAVSRKPSYTNLLETKSKKSSTLNLSHEGKERKRKPSYNKAKIVESVCEDCPLEKAPQDLKEEEKLLISKKPSQPVIVYPNEKEVLKTAAQKLAEYKQIKDIEKEKIRISEIAAKEQTKESAEKKYSLWQKIVIFFDLDLLKDSIYLNIMLGITIANFAELNFSILTPFVLKEFNFEKYQIATFMSLLGATDILVRFFIPFLADKIGWSNRTFFLAGVLGMAFGRIILVHTQVFSVSLGVAVMIGFGKGLRTIFMALVIPSHVSLERLPAASGLHLATSGILFLILGPVVGWVRDAVDNYVVTLHLLNIMTYITTVAWTVEHFMRNRKKEEKDKIMNKL</sequence>
<evidence type="ECO:0000313" key="5">
    <source>
        <dbReference type="EMBL" id="KAF2893807.1"/>
    </source>
</evidence>
<dbReference type="GO" id="GO:0008028">
    <property type="term" value="F:monocarboxylic acid transmembrane transporter activity"/>
    <property type="evidence" value="ECO:0007669"/>
    <property type="project" value="TreeGrafter"/>
</dbReference>
<dbReference type="InterPro" id="IPR011701">
    <property type="entry name" value="MFS"/>
</dbReference>
<feature type="transmembrane region" description="Helical" evidence="3">
    <location>
        <begin position="162"/>
        <end position="181"/>
    </location>
</feature>